<evidence type="ECO:0000313" key="1">
    <source>
        <dbReference type="EMBL" id="KAK6632721.1"/>
    </source>
</evidence>
<organism evidence="1 2">
    <name type="scientific">Polyplax serrata</name>
    <name type="common">Common mouse louse</name>
    <dbReference type="NCBI Taxonomy" id="468196"/>
    <lineage>
        <taxon>Eukaryota</taxon>
        <taxon>Metazoa</taxon>
        <taxon>Ecdysozoa</taxon>
        <taxon>Arthropoda</taxon>
        <taxon>Hexapoda</taxon>
        <taxon>Insecta</taxon>
        <taxon>Pterygota</taxon>
        <taxon>Neoptera</taxon>
        <taxon>Paraneoptera</taxon>
        <taxon>Psocodea</taxon>
        <taxon>Troctomorpha</taxon>
        <taxon>Phthiraptera</taxon>
        <taxon>Anoplura</taxon>
        <taxon>Polyplacidae</taxon>
        <taxon>Polyplax</taxon>
    </lineage>
</organism>
<protein>
    <submittedName>
        <fullName evidence="1">Uncharacterized protein</fullName>
    </submittedName>
</protein>
<proteinExistence type="predicted"/>
<dbReference type="Proteomes" id="UP001372834">
    <property type="component" value="Unassembled WGS sequence"/>
</dbReference>
<name>A0AAN8NY04_POLSC</name>
<sequence length="180" mass="20316">MTKKEAEEKMMARNKKNYTKKDFLSPNGCGFLGSKRKEEELELSCAPAESSVEFMNFNEPVGARDEEKVSKVLVRTQHPETGPPLYSPGLFPLRHQDLVPAEETNTKGPFTPVVFHTDHHRINFISMEMGRFYRVAPTSWLLQDPGLGLFLLDKFTGSNGTLSPISSFPTLLTKWVLTIL</sequence>
<comment type="caution">
    <text evidence="1">The sequence shown here is derived from an EMBL/GenBank/DDBJ whole genome shotgun (WGS) entry which is preliminary data.</text>
</comment>
<gene>
    <name evidence="1" type="ORF">RUM43_013491</name>
</gene>
<dbReference type="EMBL" id="JAWJWE010000007">
    <property type="protein sequence ID" value="KAK6632721.1"/>
    <property type="molecule type" value="Genomic_DNA"/>
</dbReference>
<dbReference type="AlphaFoldDB" id="A0AAN8NY04"/>
<evidence type="ECO:0000313" key="2">
    <source>
        <dbReference type="Proteomes" id="UP001372834"/>
    </source>
</evidence>
<accession>A0AAN8NY04</accession>
<reference evidence="1 2" key="1">
    <citation type="submission" date="2023-10" db="EMBL/GenBank/DDBJ databases">
        <title>Genomes of two closely related lineages of the louse Polyplax serrata with different host specificities.</title>
        <authorList>
            <person name="Martinu J."/>
            <person name="Tarabai H."/>
            <person name="Stefka J."/>
            <person name="Hypsa V."/>
        </authorList>
    </citation>
    <scope>NUCLEOTIDE SEQUENCE [LARGE SCALE GENOMIC DNA]</scope>
    <source>
        <strain evidence="1">HR10_N</strain>
    </source>
</reference>